<accession>A0ABP1RPV9</accession>
<dbReference type="PANTHER" id="PTHR22595:SF79">
    <property type="entry name" value="CHITINASE 12"/>
    <property type="match status" value="1"/>
</dbReference>
<keyword evidence="1" id="KW-0611">Plant defense</keyword>
<feature type="signal peptide" evidence="4">
    <location>
        <begin position="1"/>
        <end position="20"/>
    </location>
</feature>
<dbReference type="Pfam" id="PF00182">
    <property type="entry name" value="Glyco_hydro_19"/>
    <property type="match status" value="1"/>
</dbReference>
<dbReference type="SUPFAM" id="SSF53955">
    <property type="entry name" value="Lysozyme-like"/>
    <property type="match status" value="1"/>
</dbReference>
<dbReference type="PANTHER" id="PTHR22595">
    <property type="entry name" value="CHITINASE-RELATED"/>
    <property type="match status" value="1"/>
</dbReference>
<evidence type="ECO:0000256" key="3">
    <source>
        <dbReference type="SAM" id="MobiDB-lite"/>
    </source>
</evidence>
<name>A0ABP1RPV9_9HEXA</name>
<evidence type="ECO:0000313" key="6">
    <source>
        <dbReference type="EMBL" id="CAL8132456.1"/>
    </source>
</evidence>
<evidence type="ECO:0000256" key="1">
    <source>
        <dbReference type="ARBA" id="ARBA00022821"/>
    </source>
</evidence>
<dbReference type="Proteomes" id="UP001642540">
    <property type="component" value="Unassembled WGS sequence"/>
</dbReference>
<keyword evidence="2" id="KW-1015">Disulfide bond</keyword>
<comment type="caution">
    <text evidence="6">The sequence shown here is derived from an EMBL/GenBank/DDBJ whole genome shotgun (WGS) entry which is preliminary data.</text>
</comment>
<gene>
    <name evidence="6" type="ORF">ODALV1_LOCUS24621</name>
</gene>
<keyword evidence="4" id="KW-0732">Signal</keyword>
<dbReference type="InterPro" id="IPR000726">
    <property type="entry name" value="Glyco_hydro_19_cat"/>
</dbReference>
<dbReference type="Gene3D" id="1.10.530.10">
    <property type="match status" value="1"/>
</dbReference>
<evidence type="ECO:0000256" key="4">
    <source>
        <dbReference type="SAM" id="SignalP"/>
    </source>
</evidence>
<feature type="domain" description="Glycoside hydrolase family 19 catalytic" evidence="5">
    <location>
        <begin position="99"/>
        <end position="252"/>
    </location>
</feature>
<feature type="chain" id="PRO_5046889675" description="Glycoside hydrolase family 19 catalytic domain-containing protein" evidence="4">
    <location>
        <begin position="21"/>
        <end position="298"/>
    </location>
</feature>
<sequence length="298" mass="31999">MRVMNSIFLFVALAISSTTGQDCWWTGCQPNDWAVTGCSAFGRSEGARERCWDSRGVEGHKYNCCAGGGGGGGGESGGENGGGDGGNDGGQGGGGGGSGDNFVTYEQFSQAVTSNGYPAPSQEQYTNFNAYARQQGRISTVQEAAMALTQLLHESDGLRAKREYACIETQCPQHYRYPSCDAPGQYYYGRGYIQLSWCYNYRDASHAIFGDNRLITNADQVAQSDAIAWQTAFWYWGSRVHDAPGVQEGKFGASTRAINGALECSTPNHYQAVSRVRIYGKVRAAFGLEGPGDPSGCY</sequence>
<evidence type="ECO:0000256" key="2">
    <source>
        <dbReference type="ARBA" id="ARBA00023157"/>
    </source>
</evidence>
<dbReference type="CDD" id="cd00325">
    <property type="entry name" value="chitinase_GH19"/>
    <property type="match status" value="1"/>
</dbReference>
<evidence type="ECO:0000313" key="7">
    <source>
        <dbReference type="Proteomes" id="UP001642540"/>
    </source>
</evidence>
<keyword evidence="7" id="KW-1185">Reference proteome</keyword>
<feature type="region of interest" description="Disordered" evidence="3">
    <location>
        <begin position="73"/>
        <end position="99"/>
    </location>
</feature>
<proteinExistence type="predicted"/>
<reference evidence="6 7" key="1">
    <citation type="submission" date="2024-08" db="EMBL/GenBank/DDBJ databases">
        <authorList>
            <person name="Cucini C."/>
            <person name="Frati F."/>
        </authorList>
    </citation>
    <scope>NUCLEOTIDE SEQUENCE [LARGE SCALE GENOMIC DNA]</scope>
</reference>
<dbReference type="InterPro" id="IPR023346">
    <property type="entry name" value="Lysozyme-like_dom_sf"/>
</dbReference>
<protein>
    <recommendedName>
        <fullName evidence="5">Glycoside hydrolase family 19 catalytic domain-containing protein</fullName>
    </recommendedName>
</protein>
<organism evidence="6 7">
    <name type="scientific">Orchesella dallaii</name>
    <dbReference type="NCBI Taxonomy" id="48710"/>
    <lineage>
        <taxon>Eukaryota</taxon>
        <taxon>Metazoa</taxon>
        <taxon>Ecdysozoa</taxon>
        <taxon>Arthropoda</taxon>
        <taxon>Hexapoda</taxon>
        <taxon>Collembola</taxon>
        <taxon>Entomobryomorpha</taxon>
        <taxon>Entomobryoidea</taxon>
        <taxon>Orchesellidae</taxon>
        <taxon>Orchesellinae</taxon>
        <taxon>Orchesella</taxon>
    </lineage>
</organism>
<evidence type="ECO:0000259" key="5">
    <source>
        <dbReference type="Pfam" id="PF00182"/>
    </source>
</evidence>
<dbReference type="EMBL" id="CAXLJM020000092">
    <property type="protein sequence ID" value="CAL8132456.1"/>
    <property type="molecule type" value="Genomic_DNA"/>
</dbReference>